<reference evidence="1 2" key="1">
    <citation type="submission" date="2023-07" db="EMBL/GenBank/DDBJ databases">
        <title>Sequencing the genomes of 1000 actinobacteria strains.</title>
        <authorList>
            <person name="Klenk H.-P."/>
        </authorList>
    </citation>
    <scope>NUCLEOTIDE SEQUENCE [LARGE SCALE GENOMIC DNA]</scope>
    <source>
        <strain evidence="1 2">DSM 45805</strain>
    </source>
</reference>
<protein>
    <submittedName>
        <fullName evidence="1">Uncharacterized protein</fullName>
    </submittedName>
</protein>
<dbReference type="EMBL" id="JAUSUT010000001">
    <property type="protein sequence ID" value="MDQ0377969.1"/>
    <property type="molecule type" value="Genomic_DNA"/>
</dbReference>
<keyword evidence="2" id="KW-1185">Reference proteome</keyword>
<organism evidence="1 2">
    <name type="scientific">Amycolatopsis thermophila</name>
    <dbReference type="NCBI Taxonomy" id="206084"/>
    <lineage>
        <taxon>Bacteria</taxon>
        <taxon>Bacillati</taxon>
        <taxon>Actinomycetota</taxon>
        <taxon>Actinomycetes</taxon>
        <taxon>Pseudonocardiales</taxon>
        <taxon>Pseudonocardiaceae</taxon>
        <taxon>Amycolatopsis</taxon>
    </lineage>
</organism>
<comment type="caution">
    <text evidence="1">The sequence shown here is derived from an EMBL/GenBank/DDBJ whole genome shotgun (WGS) entry which is preliminary data.</text>
</comment>
<accession>A0ABU0ERR0</accession>
<evidence type="ECO:0000313" key="1">
    <source>
        <dbReference type="EMBL" id="MDQ0377969.1"/>
    </source>
</evidence>
<dbReference type="RefSeq" id="WP_306990582.1">
    <property type="nucleotide sequence ID" value="NZ_JAUSUT010000001.1"/>
</dbReference>
<evidence type="ECO:0000313" key="2">
    <source>
        <dbReference type="Proteomes" id="UP001229651"/>
    </source>
</evidence>
<gene>
    <name evidence="1" type="ORF">FB470_001963</name>
</gene>
<dbReference type="Proteomes" id="UP001229651">
    <property type="component" value="Unassembled WGS sequence"/>
</dbReference>
<name>A0ABU0ERR0_9PSEU</name>
<sequence length="196" mass="21194">MGGLMAFSPIDQSVINGIFIPRSGFGQKVKDNFDDHEARLQTLESGGSEDSHTARYIQNSPQTNLAGGSTNAMVWDFAQEETEDLVLNSAKTVWTVKRAGWWRATANTRVQTGTFTGEAEVFLVIGAVAGSNSIRYADNNGRTTVNGAVVKVNCSVERRFDVNDTIAINMTGGNAGTHQTQPVSEAIFASFSWLRA</sequence>
<proteinExistence type="predicted"/>